<name>A0A0K0N6R1_9CAUD</name>
<dbReference type="RefSeq" id="YP_009189215.1">
    <property type="nucleotide sequence ID" value="NC_028673.1"/>
</dbReference>
<accession>A0A0K0N6R1</accession>
<dbReference type="KEGG" id="vg:26517438"/>
<dbReference type="Proteomes" id="UP000202743">
    <property type="component" value="Segment"/>
</dbReference>
<evidence type="ECO:0000313" key="1">
    <source>
        <dbReference type="EMBL" id="AKJ72515.1"/>
    </source>
</evidence>
<dbReference type="GeneID" id="26517438"/>
<gene>
    <name evidence="1" type="ORF">GMA7_78</name>
</gene>
<keyword evidence="2" id="KW-1185">Reference proteome</keyword>
<protein>
    <submittedName>
        <fullName evidence="1">Uncharacterized protein</fullName>
    </submittedName>
</protein>
<dbReference type="EMBL" id="KR063278">
    <property type="protein sequence ID" value="AKJ72515.1"/>
    <property type="molecule type" value="Genomic_DNA"/>
</dbReference>
<organism evidence="1 2">
    <name type="scientific">Gordonia phage GMA7</name>
    <dbReference type="NCBI Taxonomy" id="1647286"/>
    <lineage>
        <taxon>Viruses</taxon>
        <taxon>Duplodnaviria</taxon>
        <taxon>Heunggongvirae</taxon>
        <taxon>Uroviricota</taxon>
        <taxon>Caudoviricetes</taxon>
        <taxon>Getseptimavirus</taxon>
        <taxon>Getseptimavirus GMA7</taxon>
    </lineage>
</organism>
<proteinExistence type="predicted"/>
<reference evidence="1 2" key="1">
    <citation type="journal article" date="2015" name="PLoS ONE">
        <title>Lysis to Kill: Evaluation of the Lytic Abilities, and Genomics of Nine Bacteriophages Infective for Gordonia spp. and Their Potential Use in Activated Sludge Foam Biocontrol.</title>
        <authorList>
            <person name="Dyson Z.A."/>
            <person name="Tucci J."/>
            <person name="Seviour R.J."/>
            <person name="Petrovski S."/>
        </authorList>
    </citation>
    <scope>NUCLEOTIDE SEQUENCE [LARGE SCALE GENOMIC DNA]</scope>
</reference>
<evidence type="ECO:0000313" key="2">
    <source>
        <dbReference type="Proteomes" id="UP000202743"/>
    </source>
</evidence>
<sequence length="60" mass="6699">MKERSDYDDDADNFATCDRVAVVMLGTDASGQTLFYATDMELKGSEVAVMFRALAKEDRK</sequence>